<gene>
    <name evidence="2" type="ORF">S03H2_17288</name>
</gene>
<keyword evidence="1" id="KW-1133">Transmembrane helix</keyword>
<dbReference type="EMBL" id="BARU01008904">
    <property type="protein sequence ID" value="GAH46023.1"/>
    <property type="molecule type" value="Genomic_DNA"/>
</dbReference>
<evidence type="ECO:0000256" key="1">
    <source>
        <dbReference type="SAM" id="Phobius"/>
    </source>
</evidence>
<accession>X1HL57</accession>
<feature type="transmembrane region" description="Helical" evidence="1">
    <location>
        <begin position="12"/>
        <end position="32"/>
    </location>
</feature>
<protein>
    <submittedName>
        <fullName evidence="2">Uncharacterized protein</fullName>
    </submittedName>
</protein>
<sequence>DKEKENQICKKNFLLFHFEFSALLAFFISQAASNYNQKLLNYLTLKVCETCDLA</sequence>
<keyword evidence="1" id="KW-0812">Transmembrane</keyword>
<proteinExistence type="predicted"/>
<evidence type="ECO:0000313" key="2">
    <source>
        <dbReference type="EMBL" id="GAH46023.1"/>
    </source>
</evidence>
<reference evidence="2" key="1">
    <citation type="journal article" date="2014" name="Front. Microbiol.">
        <title>High frequency of phylogenetically diverse reductive dehalogenase-homologous genes in deep subseafloor sedimentary metagenomes.</title>
        <authorList>
            <person name="Kawai M."/>
            <person name="Futagami T."/>
            <person name="Toyoda A."/>
            <person name="Takaki Y."/>
            <person name="Nishi S."/>
            <person name="Hori S."/>
            <person name="Arai W."/>
            <person name="Tsubouchi T."/>
            <person name="Morono Y."/>
            <person name="Uchiyama I."/>
            <person name="Ito T."/>
            <person name="Fujiyama A."/>
            <person name="Inagaki F."/>
            <person name="Takami H."/>
        </authorList>
    </citation>
    <scope>NUCLEOTIDE SEQUENCE</scope>
    <source>
        <strain evidence="2">Expedition CK06-06</strain>
    </source>
</reference>
<dbReference type="AlphaFoldDB" id="X1HL57"/>
<name>X1HL57_9ZZZZ</name>
<comment type="caution">
    <text evidence="2">The sequence shown here is derived from an EMBL/GenBank/DDBJ whole genome shotgun (WGS) entry which is preliminary data.</text>
</comment>
<organism evidence="2">
    <name type="scientific">marine sediment metagenome</name>
    <dbReference type="NCBI Taxonomy" id="412755"/>
    <lineage>
        <taxon>unclassified sequences</taxon>
        <taxon>metagenomes</taxon>
        <taxon>ecological metagenomes</taxon>
    </lineage>
</organism>
<feature type="non-terminal residue" evidence="2">
    <location>
        <position position="1"/>
    </location>
</feature>
<keyword evidence="1" id="KW-0472">Membrane</keyword>